<protein>
    <recommendedName>
        <fullName evidence="4">TRP C-terminal domain-containing protein</fullName>
    </recommendedName>
</protein>
<feature type="transmembrane region" description="Helical" evidence="1">
    <location>
        <begin position="282"/>
        <end position="305"/>
    </location>
</feature>
<comment type="caution">
    <text evidence="2">The sequence shown here is derived from an EMBL/GenBank/DDBJ whole genome shotgun (WGS) entry which is preliminary data.</text>
</comment>
<sequence>MPALEPMRLTSTYFDNLIRDGESNEMEKQWNGAGGDRALIVTYDNPHSAWLFAQAAVQLLVAVGGLGNHIRKQRRISVMATAAVCFHIFLDALLTIGCLIILFSVMPAQDRVTTVYMDALALIDSILSGPAGTKMFDLADIVIFENWSEKVQKAETFFLNETFPLISRQALQALANWLDFVGELHSPDLVLEQIIFVKVIIGVVIFYGAIRCIMNVGIHMFVTSPIVLLDEERPEPVSLVFLIAVKTVALLIPYVIAASSWIEFQFVIATMFGFIVRYSFTYYAMLGIIVAIFAMSAIAAVALLGHGDGMAGDGRQDDGMAGDSHGEELQTFSLRQRCGTGDRKKHKPPFDATARRIAEMEHGAGQGLLGQPLPNYGGCGARACY</sequence>
<evidence type="ECO:0008006" key="4">
    <source>
        <dbReference type="Google" id="ProtNLM"/>
    </source>
</evidence>
<keyword evidence="1" id="KW-0472">Membrane</keyword>
<gene>
    <name evidence="2" type="ORF">PCOR1329_LOCUS18315</name>
</gene>
<evidence type="ECO:0000313" key="3">
    <source>
        <dbReference type="Proteomes" id="UP001189429"/>
    </source>
</evidence>
<feature type="transmembrane region" description="Helical" evidence="1">
    <location>
        <begin position="194"/>
        <end position="218"/>
    </location>
</feature>
<feature type="transmembrane region" description="Helical" evidence="1">
    <location>
        <begin position="49"/>
        <end position="66"/>
    </location>
</feature>
<reference evidence="2" key="1">
    <citation type="submission" date="2023-10" db="EMBL/GenBank/DDBJ databases">
        <authorList>
            <person name="Chen Y."/>
            <person name="Shah S."/>
            <person name="Dougan E. K."/>
            <person name="Thang M."/>
            <person name="Chan C."/>
        </authorList>
    </citation>
    <scope>NUCLEOTIDE SEQUENCE [LARGE SCALE GENOMIC DNA]</scope>
</reference>
<keyword evidence="1" id="KW-1133">Transmembrane helix</keyword>
<evidence type="ECO:0000313" key="2">
    <source>
        <dbReference type="EMBL" id="CAK0814810.1"/>
    </source>
</evidence>
<dbReference type="Proteomes" id="UP001189429">
    <property type="component" value="Unassembled WGS sequence"/>
</dbReference>
<feature type="transmembrane region" description="Helical" evidence="1">
    <location>
        <begin position="78"/>
        <end position="103"/>
    </location>
</feature>
<dbReference type="EMBL" id="CAUYUJ010005752">
    <property type="protein sequence ID" value="CAK0814810.1"/>
    <property type="molecule type" value="Genomic_DNA"/>
</dbReference>
<name>A0ABN9R7J0_9DINO</name>
<feature type="transmembrane region" description="Helical" evidence="1">
    <location>
        <begin position="239"/>
        <end position="262"/>
    </location>
</feature>
<evidence type="ECO:0000256" key="1">
    <source>
        <dbReference type="SAM" id="Phobius"/>
    </source>
</evidence>
<keyword evidence="1" id="KW-0812">Transmembrane</keyword>
<proteinExistence type="predicted"/>
<organism evidence="2 3">
    <name type="scientific">Prorocentrum cordatum</name>
    <dbReference type="NCBI Taxonomy" id="2364126"/>
    <lineage>
        <taxon>Eukaryota</taxon>
        <taxon>Sar</taxon>
        <taxon>Alveolata</taxon>
        <taxon>Dinophyceae</taxon>
        <taxon>Prorocentrales</taxon>
        <taxon>Prorocentraceae</taxon>
        <taxon>Prorocentrum</taxon>
    </lineage>
</organism>
<keyword evidence="3" id="KW-1185">Reference proteome</keyword>
<accession>A0ABN9R7J0</accession>